<reference evidence="2 3" key="1">
    <citation type="journal article" date="2012" name="PLoS Pathog.">
        <title>Diverse lifestyles and strategies of plant pathogenesis encoded in the genomes of eighteen Dothideomycetes fungi.</title>
        <authorList>
            <person name="Ohm R.A."/>
            <person name="Feau N."/>
            <person name="Henrissat B."/>
            <person name="Schoch C.L."/>
            <person name="Horwitz B.A."/>
            <person name="Barry K.W."/>
            <person name="Condon B.J."/>
            <person name="Copeland A.C."/>
            <person name="Dhillon B."/>
            <person name="Glaser F."/>
            <person name="Hesse C.N."/>
            <person name="Kosti I."/>
            <person name="LaButti K."/>
            <person name="Lindquist E.A."/>
            <person name="Lucas S."/>
            <person name="Salamov A.A."/>
            <person name="Bradshaw R.E."/>
            <person name="Ciuffetti L."/>
            <person name="Hamelin R.C."/>
            <person name="Kema G.H.J."/>
            <person name="Lawrence C."/>
            <person name="Scott J.A."/>
            <person name="Spatafora J.W."/>
            <person name="Turgeon B.G."/>
            <person name="de Wit P.J.G.M."/>
            <person name="Zhong S."/>
            <person name="Goodwin S.B."/>
            <person name="Grigoriev I.V."/>
        </authorList>
    </citation>
    <scope>NUCLEOTIDE SEQUENCE [LARGE SCALE GENOMIC DNA]</scope>
    <source>
        <strain evidence="2 3">CIRAD86</strain>
    </source>
</reference>
<sequence>MAKLPTDAITKPFTDEFNAIQKLYAEGKINECISRARDLIAEPAIPRYHNIRTLLILVNAVPARKEAWRFLEDAQVLFHLVRRFHLEGEDADIDKTIQELWDSISELKQMLTGELDGDEKPEDKVHSKLAEIEAQAQAAERWTKAEEEADDVALGYSVGEAREKTACKAARRNAEFADFGQKLLLASPAIPTNSENSEPASAIQQPLGPSPASRAMKYQESAAFGSPTSATTWRPTCNTERG</sequence>
<evidence type="ECO:0000313" key="3">
    <source>
        <dbReference type="Proteomes" id="UP000016932"/>
    </source>
</evidence>
<feature type="compositionally biased region" description="Polar residues" evidence="1">
    <location>
        <begin position="226"/>
        <end position="242"/>
    </location>
</feature>
<organism evidence="2 3">
    <name type="scientific">Pseudocercospora fijiensis (strain CIRAD86)</name>
    <name type="common">Black leaf streak disease fungus</name>
    <name type="synonym">Mycosphaerella fijiensis</name>
    <dbReference type="NCBI Taxonomy" id="383855"/>
    <lineage>
        <taxon>Eukaryota</taxon>
        <taxon>Fungi</taxon>
        <taxon>Dikarya</taxon>
        <taxon>Ascomycota</taxon>
        <taxon>Pezizomycotina</taxon>
        <taxon>Dothideomycetes</taxon>
        <taxon>Dothideomycetidae</taxon>
        <taxon>Mycosphaerellales</taxon>
        <taxon>Mycosphaerellaceae</taxon>
        <taxon>Pseudocercospora</taxon>
    </lineage>
</organism>
<name>M3AJL4_PSEFD</name>
<accession>M3AJL4</accession>
<dbReference type="AlphaFoldDB" id="M3AJL4"/>
<evidence type="ECO:0000313" key="2">
    <source>
        <dbReference type="EMBL" id="EME77358.1"/>
    </source>
</evidence>
<dbReference type="RefSeq" id="XP_007932117.1">
    <property type="nucleotide sequence ID" value="XM_007933926.1"/>
</dbReference>
<dbReference type="GeneID" id="19342732"/>
<dbReference type="HOGENOM" id="CLU_1147612_0_0_1"/>
<dbReference type="OrthoDB" id="3440281at2759"/>
<dbReference type="KEGG" id="pfj:MYCFIDRAFT_88718"/>
<dbReference type="VEuPathDB" id="FungiDB:MYCFIDRAFT_88718"/>
<proteinExistence type="predicted"/>
<keyword evidence="3" id="KW-1185">Reference proteome</keyword>
<feature type="compositionally biased region" description="Polar residues" evidence="1">
    <location>
        <begin position="190"/>
        <end position="204"/>
    </location>
</feature>
<dbReference type="EMBL" id="KB446566">
    <property type="protein sequence ID" value="EME77358.1"/>
    <property type="molecule type" value="Genomic_DNA"/>
</dbReference>
<gene>
    <name evidence="2" type="ORF">MYCFIDRAFT_88718</name>
</gene>
<feature type="region of interest" description="Disordered" evidence="1">
    <location>
        <begin position="190"/>
        <end position="242"/>
    </location>
</feature>
<protein>
    <submittedName>
        <fullName evidence="2">Uncharacterized protein</fullName>
    </submittedName>
</protein>
<dbReference type="eggNOG" id="ENOG502RHHM">
    <property type="taxonomic scope" value="Eukaryota"/>
</dbReference>
<dbReference type="Proteomes" id="UP000016932">
    <property type="component" value="Unassembled WGS sequence"/>
</dbReference>
<evidence type="ECO:0000256" key="1">
    <source>
        <dbReference type="SAM" id="MobiDB-lite"/>
    </source>
</evidence>